<dbReference type="GO" id="GO:0016989">
    <property type="term" value="F:sigma factor antagonist activity"/>
    <property type="evidence" value="ECO:0007669"/>
    <property type="project" value="TreeGrafter"/>
</dbReference>
<feature type="transmembrane region" description="Helical" evidence="1">
    <location>
        <begin position="106"/>
        <end position="129"/>
    </location>
</feature>
<evidence type="ECO:0000313" key="3">
    <source>
        <dbReference type="EMBL" id="EAU41549.1"/>
    </source>
</evidence>
<dbReference type="RefSeq" id="WP_007067924.1">
    <property type="nucleotide sequence ID" value="NZ_DS022272.1"/>
</dbReference>
<proteinExistence type="predicted"/>
<keyword evidence="1" id="KW-0812">Transmembrane</keyword>
<dbReference type="GO" id="GO:0005886">
    <property type="term" value="C:plasma membrane"/>
    <property type="evidence" value="ECO:0007669"/>
    <property type="project" value="InterPro"/>
</dbReference>
<dbReference type="eggNOG" id="COG5343">
    <property type="taxonomic scope" value="Bacteria"/>
</dbReference>
<dbReference type="InterPro" id="IPR018764">
    <property type="entry name" value="RskA_C"/>
</dbReference>
<gene>
    <name evidence="3" type="ORF">FP2506_13989</name>
</gene>
<keyword evidence="1" id="KW-1133">Transmembrane helix</keyword>
<accession>Q0G4D2</accession>
<dbReference type="GO" id="GO:0006417">
    <property type="term" value="P:regulation of translation"/>
    <property type="evidence" value="ECO:0007669"/>
    <property type="project" value="TreeGrafter"/>
</dbReference>
<comment type="caution">
    <text evidence="3">The sequence shown here is derived from an EMBL/GenBank/DDBJ whole genome shotgun (WGS) entry which is preliminary data.</text>
</comment>
<dbReference type="InterPro" id="IPR051474">
    <property type="entry name" value="Anti-sigma-K/W_factor"/>
</dbReference>
<name>Q0G4D2_9HYPH</name>
<evidence type="ECO:0000256" key="1">
    <source>
        <dbReference type="SAM" id="Phobius"/>
    </source>
</evidence>
<sequence length="252" mass="26523">MSDVHDQPDAQPDPAAEYAVGVLSGAERRAAERRMREDGTFAANVVWWENRLAPLLSQVRSIDAPAVVWDRISADIDRIARVNGTYLNRLQEGKPKRRGFAGVSPIWRTLAGASSLLAVAALVALAILIPPQGFGPGTPDGSPMLAARLASETGETVFTVVVDLKNQTATLIPVDGISDQDRVPELWLIEEQTTGPRSLGLIQAGQPITLPLQEVAESASGSTLAISLEPQGGSPTGAPTGPVVATGALDRI</sequence>
<keyword evidence="1" id="KW-0472">Membrane</keyword>
<dbReference type="AlphaFoldDB" id="Q0G4D2"/>
<dbReference type="PANTHER" id="PTHR37461">
    <property type="entry name" value="ANTI-SIGMA-K FACTOR RSKA"/>
    <property type="match status" value="1"/>
</dbReference>
<dbReference type="PANTHER" id="PTHR37461:SF1">
    <property type="entry name" value="ANTI-SIGMA-K FACTOR RSKA"/>
    <property type="match status" value="1"/>
</dbReference>
<dbReference type="STRING" id="217511.GCA_001463845_02359"/>
<dbReference type="Pfam" id="PF10099">
    <property type="entry name" value="RskA_C"/>
    <property type="match status" value="1"/>
</dbReference>
<dbReference type="HOGENOM" id="CLU_075065_1_0_5"/>
<organism evidence="3 4">
    <name type="scientific">Fulvimarina pelagi HTCC2506</name>
    <dbReference type="NCBI Taxonomy" id="314231"/>
    <lineage>
        <taxon>Bacteria</taxon>
        <taxon>Pseudomonadati</taxon>
        <taxon>Pseudomonadota</taxon>
        <taxon>Alphaproteobacteria</taxon>
        <taxon>Hyphomicrobiales</taxon>
        <taxon>Aurantimonadaceae</taxon>
        <taxon>Fulvimarina</taxon>
    </lineage>
</organism>
<dbReference type="Proteomes" id="UP000004310">
    <property type="component" value="Unassembled WGS sequence"/>
</dbReference>
<evidence type="ECO:0000259" key="2">
    <source>
        <dbReference type="Pfam" id="PF10099"/>
    </source>
</evidence>
<reference evidence="3 4" key="1">
    <citation type="journal article" date="2010" name="J. Bacteriol.">
        <title>Genome sequence of Fulvimarina pelagi HTCC2506T, a Mn(II)-oxidizing alphaproteobacterium possessing an aerobic anoxygenic photosynthetic gene cluster and Xanthorhodopsin.</title>
        <authorList>
            <person name="Kang I."/>
            <person name="Oh H.M."/>
            <person name="Lim S.I."/>
            <person name="Ferriera S."/>
            <person name="Giovannoni S.J."/>
            <person name="Cho J.C."/>
        </authorList>
    </citation>
    <scope>NUCLEOTIDE SEQUENCE [LARGE SCALE GENOMIC DNA]</scope>
    <source>
        <strain evidence="3 4">HTCC2506</strain>
    </source>
</reference>
<feature type="domain" description="Anti-sigma K factor RskA C-terminal" evidence="2">
    <location>
        <begin position="117"/>
        <end position="243"/>
    </location>
</feature>
<keyword evidence="4" id="KW-1185">Reference proteome</keyword>
<dbReference type="EMBL" id="AATP01000002">
    <property type="protein sequence ID" value="EAU41549.1"/>
    <property type="molecule type" value="Genomic_DNA"/>
</dbReference>
<evidence type="ECO:0000313" key="4">
    <source>
        <dbReference type="Proteomes" id="UP000004310"/>
    </source>
</evidence>
<protein>
    <recommendedName>
        <fullName evidence="2">Anti-sigma K factor RskA C-terminal domain-containing protein</fullName>
    </recommendedName>
</protein>